<dbReference type="GO" id="GO:0016491">
    <property type="term" value="F:oxidoreductase activity"/>
    <property type="evidence" value="ECO:0007669"/>
    <property type="project" value="UniProtKB-KW"/>
</dbReference>
<dbReference type="SUPFAM" id="SSF51905">
    <property type="entry name" value="FAD/NAD(P)-binding domain"/>
    <property type="match status" value="1"/>
</dbReference>
<dbReference type="EC" id="1.4.99.6" evidence="6"/>
<keyword evidence="4 6" id="KW-0560">Oxidoreductase</keyword>
<reference evidence="6" key="1">
    <citation type="submission" date="2020-02" db="EMBL/GenBank/DDBJ databases">
        <authorList>
            <person name="Meier V. D."/>
        </authorList>
    </citation>
    <scope>NUCLEOTIDE SEQUENCE</scope>
    <source>
        <strain evidence="6">AVDCRST_MAG73</strain>
    </source>
</reference>
<dbReference type="PANTHER" id="PTHR13847:SF286">
    <property type="entry name" value="D-AMINO ACID DEHYDROGENASE"/>
    <property type="match status" value="1"/>
</dbReference>
<protein>
    <submittedName>
        <fullName evidence="6">D-amino acid dehydrogenase</fullName>
        <ecNumber evidence="6">1.4.99.6</ecNumber>
    </submittedName>
</protein>
<evidence type="ECO:0000256" key="4">
    <source>
        <dbReference type="ARBA" id="ARBA00023002"/>
    </source>
</evidence>
<feature type="domain" description="FAD dependent oxidoreductase" evidence="5">
    <location>
        <begin position="5"/>
        <end position="239"/>
    </location>
</feature>
<dbReference type="GO" id="GO:0005737">
    <property type="term" value="C:cytoplasm"/>
    <property type="evidence" value="ECO:0007669"/>
    <property type="project" value="TreeGrafter"/>
</dbReference>
<evidence type="ECO:0000313" key="6">
    <source>
        <dbReference type="EMBL" id="CAA9518196.1"/>
    </source>
</evidence>
<dbReference type="InterPro" id="IPR006076">
    <property type="entry name" value="FAD-dep_OxRdtase"/>
</dbReference>
<name>A0A6J4TAJ9_9BACT</name>
<evidence type="ECO:0000259" key="5">
    <source>
        <dbReference type="Pfam" id="PF01266"/>
    </source>
</evidence>
<evidence type="ECO:0000256" key="3">
    <source>
        <dbReference type="ARBA" id="ARBA00022630"/>
    </source>
</evidence>
<dbReference type="Pfam" id="PF01266">
    <property type="entry name" value="DAO"/>
    <property type="match status" value="1"/>
</dbReference>
<evidence type="ECO:0000256" key="1">
    <source>
        <dbReference type="ARBA" id="ARBA00001974"/>
    </source>
</evidence>
<gene>
    <name evidence="6" type="ORF">AVDCRST_MAG73-26</name>
</gene>
<dbReference type="PRINTS" id="PR00420">
    <property type="entry name" value="RNGMNOXGNASE"/>
</dbReference>
<comment type="similarity">
    <text evidence="2">Belongs to the DadA oxidoreductase family.</text>
</comment>
<evidence type="ECO:0000256" key="2">
    <source>
        <dbReference type="ARBA" id="ARBA00009410"/>
    </source>
</evidence>
<organism evidence="6">
    <name type="scientific">uncultured Thermomicrobiales bacterium</name>
    <dbReference type="NCBI Taxonomy" id="1645740"/>
    <lineage>
        <taxon>Bacteria</taxon>
        <taxon>Pseudomonadati</taxon>
        <taxon>Thermomicrobiota</taxon>
        <taxon>Thermomicrobia</taxon>
        <taxon>Thermomicrobiales</taxon>
        <taxon>environmental samples</taxon>
    </lineage>
</organism>
<keyword evidence="3" id="KW-0285">Flavoprotein</keyword>
<sequence>MNTEVVVVGGGVVGASAAYHLARAGARVTLVDRADVGQATAAGAGIIAPGTSLRPLPAFYPFGYAAARAYPGLVANLAEDGEPETGFAVVGLLFVATDAAEAARLPETAALFRSRAGEDPTIGTVSEVSGAEARALFPPLAEVPAALRVSGAARVDGRLLRDALRGAAARRGATILHGDATPEVSGGRATGVLIGDRRIAADALVAAGGAWSNALGDALGVRLPTEPQRGQILHLRSPGTRTARWPIVIGF</sequence>
<comment type="cofactor">
    <cofactor evidence="1">
        <name>FAD</name>
        <dbReference type="ChEBI" id="CHEBI:57692"/>
    </cofactor>
</comment>
<feature type="non-terminal residue" evidence="6">
    <location>
        <position position="251"/>
    </location>
</feature>
<dbReference type="EMBL" id="CADCWE010000003">
    <property type="protein sequence ID" value="CAA9518196.1"/>
    <property type="molecule type" value="Genomic_DNA"/>
</dbReference>
<accession>A0A6J4TAJ9</accession>
<dbReference type="PANTHER" id="PTHR13847">
    <property type="entry name" value="SARCOSINE DEHYDROGENASE-RELATED"/>
    <property type="match status" value="1"/>
</dbReference>
<dbReference type="Gene3D" id="3.30.9.10">
    <property type="entry name" value="D-Amino Acid Oxidase, subunit A, domain 2"/>
    <property type="match status" value="1"/>
</dbReference>
<dbReference type="InterPro" id="IPR036188">
    <property type="entry name" value="FAD/NAD-bd_sf"/>
</dbReference>
<dbReference type="AlphaFoldDB" id="A0A6J4TAJ9"/>
<dbReference type="Gene3D" id="3.50.50.60">
    <property type="entry name" value="FAD/NAD(P)-binding domain"/>
    <property type="match status" value="1"/>
</dbReference>
<proteinExistence type="inferred from homology"/>